<dbReference type="Proteomes" id="UP000559987">
    <property type="component" value="Unassembled WGS sequence"/>
</dbReference>
<dbReference type="AlphaFoldDB" id="A0A839UNF7"/>
<proteinExistence type="predicted"/>
<keyword evidence="2" id="KW-1185">Reference proteome</keyword>
<evidence type="ECO:0008006" key="3">
    <source>
        <dbReference type="Google" id="ProtNLM"/>
    </source>
</evidence>
<reference evidence="1 2" key="1">
    <citation type="submission" date="2020-08" db="EMBL/GenBank/DDBJ databases">
        <title>Genomic Encyclopedia of Type Strains, Phase III (KMG-III): the genomes of soil and plant-associated and newly described type strains.</title>
        <authorList>
            <person name="Whitman W."/>
        </authorList>
    </citation>
    <scope>NUCLEOTIDE SEQUENCE [LARGE SCALE GENOMIC DNA]</scope>
    <source>
        <strain evidence="1 2">CECT 8571</strain>
    </source>
</reference>
<protein>
    <recommendedName>
        <fullName evidence="3">Restriction alleviation protein, Lar family</fullName>
    </recommendedName>
</protein>
<evidence type="ECO:0000313" key="1">
    <source>
        <dbReference type="EMBL" id="MBB3169372.1"/>
    </source>
</evidence>
<comment type="caution">
    <text evidence="1">The sequence shown here is derived from an EMBL/GenBank/DDBJ whole genome shotgun (WGS) entry which is preliminary data.</text>
</comment>
<sequence length="68" mass="7387">MAASLSPCPYCHSEQLHFVHHLLTHAVCCEHCGACGPSQRDMDDAVNLWNIVAQCQLGQRSPALEQAG</sequence>
<dbReference type="RefSeq" id="WP_183910844.1">
    <property type="nucleotide sequence ID" value="NZ_JACHXZ010000003.1"/>
</dbReference>
<gene>
    <name evidence="1" type="ORF">FHS30_002580</name>
</gene>
<evidence type="ECO:0000313" key="2">
    <source>
        <dbReference type="Proteomes" id="UP000559987"/>
    </source>
</evidence>
<dbReference type="Pfam" id="PF14354">
    <property type="entry name" value="Lar_restr_allev"/>
    <property type="match status" value="1"/>
</dbReference>
<accession>A0A839UNF7</accession>
<dbReference type="EMBL" id="JACHXZ010000003">
    <property type="protein sequence ID" value="MBB3169372.1"/>
    <property type="molecule type" value="Genomic_DNA"/>
</dbReference>
<name>A0A839UNF7_9GAMM</name>
<organism evidence="1 2">
    <name type="scientific">Simiduia aestuariiviva</name>
    <dbReference type="NCBI Taxonomy" id="1510459"/>
    <lineage>
        <taxon>Bacteria</taxon>
        <taxon>Pseudomonadati</taxon>
        <taxon>Pseudomonadota</taxon>
        <taxon>Gammaproteobacteria</taxon>
        <taxon>Cellvibrionales</taxon>
        <taxon>Cellvibrionaceae</taxon>
        <taxon>Simiduia</taxon>
    </lineage>
</organism>